<sequence>MLRPMHRLRHRRIFYLALLLWTALCGLVFDYMIINMRFADEPWFPALGVMVYATGIFVLTVIRFDQLKRL</sequence>
<gene>
    <name evidence="2" type="ORF">GCM10008171_12410</name>
</gene>
<reference evidence="2" key="2">
    <citation type="submission" date="2023-01" db="EMBL/GenBank/DDBJ databases">
        <authorList>
            <person name="Sun Q."/>
            <person name="Evtushenko L."/>
        </authorList>
    </citation>
    <scope>NUCLEOTIDE SEQUENCE</scope>
    <source>
        <strain evidence="2">VKM B-2555</strain>
    </source>
</reference>
<keyword evidence="1" id="KW-1133">Transmembrane helix</keyword>
<evidence type="ECO:0000256" key="1">
    <source>
        <dbReference type="SAM" id="Phobius"/>
    </source>
</evidence>
<evidence type="ECO:0000313" key="3">
    <source>
        <dbReference type="Proteomes" id="UP001143364"/>
    </source>
</evidence>
<proteinExistence type="predicted"/>
<dbReference type="EMBL" id="BSFK01000005">
    <property type="protein sequence ID" value="GLK75987.1"/>
    <property type="molecule type" value="Genomic_DNA"/>
</dbReference>
<feature type="transmembrane region" description="Helical" evidence="1">
    <location>
        <begin position="46"/>
        <end position="64"/>
    </location>
</feature>
<dbReference type="AlphaFoldDB" id="A0A9W6N3E6"/>
<keyword evidence="1" id="KW-0472">Membrane</keyword>
<feature type="transmembrane region" description="Helical" evidence="1">
    <location>
        <begin position="12"/>
        <end position="34"/>
    </location>
</feature>
<name>A0A9W6N3E6_9HYPH</name>
<dbReference type="RefSeq" id="WP_271203914.1">
    <property type="nucleotide sequence ID" value="NZ_BSFK01000005.1"/>
</dbReference>
<evidence type="ECO:0000313" key="2">
    <source>
        <dbReference type="EMBL" id="GLK75987.1"/>
    </source>
</evidence>
<reference evidence="2" key="1">
    <citation type="journal article" date="2014" name="Int. J. Syst. Evol. Microbiol.">
        <title>Complete genome sequence of Corynebacterium casei LMG S-19264T (=DSM 44701T), isolated from a smear-ripened cheese.</title>
        <authorList>
            <consortium name="US DOE Joint Genome Institute (JGI-PGF)"/>
            <person name="Walter F."/>
            <person name="Albersmeier A."/>
            <person name="Kalinowski J."/>
            <person name="Ruckert C."/>
        </authorList>
    </citation>
    <scope>NUCLEOTIDE SEQUENCE</scope>
    <source>
        <strain evidence="2">VKM B-2555</strain>
    </source>
</reference>
<comment type="caution">
    <text evidence="2">The sequence shown here is derived from an EMBL/GenBank/DDBJ whole genome shotgun (WGS) entry which is preliminary data.</text>
</comment>
<accession>A0A9W6N3E6</accession>
<dbReference type="Proteomes" id="UP001143364">
    <property type="component" value="Unassembled WGS sequence"/>
</dbReference>
<keyword evidence="3" id="KW-1185">Reference proteome</keyword>
<organism evidence="2 3">
    <name type="scientific">Methylopila jiangsuensis</name>
    <dbReference type="NCBI Taxonomy" id="586230"/>
    <lineage>
        <taxon>Bacteria</taxon>
        <taxon>Pseudomonadati</taxon>
        <taxon>Pseudomonadota</taxon>
        <taxon>Alphaproteobacteria</taxon>
        <taxon>Hyphomicrobiales</taxon>
        <taxon>Methylopilaceae</taxon>
        <taxon>Methylopila</taxon>
    </lineage>
</organism>
<protein>
    <submittedName>
        <fullName evidence="2">Uncharacterized protein</fullName>
    </submittedName>
</protein>
<keyword evidence="1" id="KW-0812">Transmembrane</keyword>